<comment type="similarity">
    <text evidence="1">Belongs to the BCAP29/BCAP31 family.</text>
</comment>
<dbReference type="Proteomes" id="UP001418222">
    <property type="component" value="Unassembled WGS sequence"/>
</dbReference>
<accession>A0AAP0ATA7</accession>
<keyword evidence="1" id="KW-0472">Membrane</keyword>
<dbReference type="EMBL" id="JBBWWQ010000021">
    <property type="protein sequence ID" value="KAK8914131.1"/>
    <property type="molecule type" value="Genomic_DNA"/>
</dbReference>
<reference evidence="2 3" key="1">
    <citation type="journal article" date="2022" name="Nat. Plants">
        <title>Genomes of leafy and leafless Platanthera orchids illuminate the evolution of mycoheterotrophy.</title>
        <authorList>
            <person name="Li M.H."/>
            <person name="Liu K.W."/>
            <person name="Li Z."/>
            <person name="Lu H.C."/>
            <person name="Ye Q.L."/>
            <person name="Zhang D."/>
            <person name="Wang J.Y."/>
            <person name="Li Y.F."/>
            <person name="Zhong Z.M."/>
            <person name="Liu X."/>
            <person name="Yu X."/>
            <person name="Liu D.K."/>
            <person name="Tu X.D."/>
            <person name="Liu B."/>
            <person name="Hao Y."/>
            <person name="Liao X.Y."/>
            <person name="Jiang Y.T."/>
            <person name="Sun W.H."/>
            <person name="Chen J."/>
            <person name="Chen Y.Q."/>
            <person name="Ai Y."/>
            <person name="Zhai J.W."/>
            <person name="Wu S.S."/>
            <person name="Zhou Z."/>
            <person name="Hsiao Y.Y."/>
            <person name="Wu W.L."/>
            <person name="Chen Y.Y."/>
            <person name="Lin Y.F."/>
            <person name="Hsu J.L."/>
            <person name="Li C.Y."/>
            <person name="Wang Z.W."/>
            <person name="Zhao X."/>
            <person name="Zhong W.Y."/>
            <person name="Ma X.K."/>
            <person name="Ma L."/>
            <person name="Huang J."/>
            <person name="Chen G.Z."/>
            <person name="Huang M.Z."/>
            <person name="Huang L."/>
            <person name="Peng D.H."/>
            <person name="Luo Y.B."/>
            <person name="Zou S.Q."/>
            <person name="Chen S.P."/>
            <person name="Lan S."/>
            <person name="Tsai W.C."/>
            <person name="Van de Peer Y."/>
            <person name="Liu Z.J."/>
        </authorList>
    </citation>
    <scope>NUCLEOTIDE SEQUENCE [LARGE SCALE GENOMIC DNA]</scope>
    <source>
        <strain evidence="2">Lor287</strain>
    </source>
</reference>
<keyword evidence="1" id="KW-0931">ER-Golgi transport</keyword>
<organism evidence="2 3">
    <name type="scientific">Platanthera zijinensis</name>
    <dbReference type="NCBI Taxonomy" id="2320716"/>
    <lineage>
        <taxon>Eukaryota</taxon>
        <taxon>Viridiplantae</taxon>
        <taxon>Streptophyta</taxon>
        <taxon>Embryophyta</taxon>
        <taxon>Tracheophyta</taxon>
        <taxon>Spermatophyta</taxon>
        <taxon>Magnoliopsida</taxon>
        <taxon>Liliopsida</taxon>
        <taxon>Asparagales</taxon>
        <taxon>Orchidaceae</taxon>
        <taxon>Orchidoideae</taxon>
        <taxon>Orchideae</taxon>
        <taxon>Orchidinae</taxon>
        <taxon>Platanthera</taxon>
    </lineage>
</organism>
<sequence length="206" mass="23070">MIQLLFTLLGAEVGVVIVLMFKTPLRKLVIMALDRLKRGRGPAMVKTVAGTIFIVLSSSLYSMANIKKRINNRFRLHLSRRSISCIKTTKITTEDLKLKQVQVGGSGPFDLDLNINNQLSFEEEKRLSGNRSTADNFGTIFRVVLGPAVKLVVPRLVTFVWGDRLRPVERYLILDCMEYVGHVGVQKSVVLMLLGSRLVVTITDLL</sequence>
<protein>
    <recommendedName>
        <fullName evidence="1">Endoplasmic reticulum transmembrane protein</fullName>
    </recommendedName>
</protein>
<feature type="transmembrane region" description="Helical" evidence="1">
    <location>
        <begin position="43"/>
        <end position="64"/>
    </location>
</feature>
<dbReference type="GO" id="GO:0070973">
    <property type="term" value="P:protein localization to endoplasmic reticulum exit site"/>
    <property type="evidence" value="ECO:0007669"/>
    <property type="project" value="UniProtKB-UniRule"/>
</dbReference>
<comment type="caution">
    <text evidence="1">Lacks conserved residue(s) required for the propagation of feature annotation.</text>
</comment>
<dbReference type="GO" id="GO:0005789">
    <property type="term" value="C:endoplasmic reticulum membrane"/>
    <property type="evidence" value="ECO:0007669"/>
    <property type="project" value="UniProtKB-SubCell"/>
</dbReference>
<comment type="caution">
    <text evidence="2">The sequence shown here is derived from an EMBL/GenBank/DDBJ whole genome shotgun (WGS) entry which is preliminary data.</text>
</comment>
<dbReference type="GO" id="GO:0006888">
    <property type="term" value="P:endoplasmic reticulum to Golgi vesicle-mediated transport"/>
    <property type="evidence" value="ECO:0007669"/>
    <property type="project" value="UniProtKB-UniRule"/>
</dbReference>
<comment type="subcellular location">
    <subcellularLocation>
        <location evidence="1">Endoplasmic reticulum membrane</location>
        <topology evidence="1">Multi-pass membrane protein</topology>
    </subcellularLocation>
</comment>
<keyword evidence="1" id="KW-0813">Transport</keyword>
<dbReference type="GO" id="GO:0006886">
    <property type="term" value="P:intracellular protein transport"/>
    <property type="evidence" value="ECO:0007669"/>
    <property type="project" value="UniProtKB-UniRule"/>
</dbReference>
<feature type="transmembrane region" description="Helical" evidence="1">
    <location>
        <begin position="6"/>
        <end position="22"/>
    </location>
</feature>
<keyword evidence="1" id="KW-0256">Endoplasmic reticulum</keyword>
<name>A0AAP0ATA7_9ASPA</name>
<proteinExistence type="inferred from homology"/>
<dbReference type="InterPro" id="IPR008417">
    <property type="entry name" value="BAP29/BAP31"/>
</dbReference>
<keyword evidence="3" id="KW-1185">Reference proteome</keyword>
<dbReference type="PANTHER" id="PTHR12701:SF18">
    <property type="entry name" value="ENDOPLASMIC RETICULUM TRANSMEMBRANE PROTEIN"/>
    <property type="match status" value="1"/>
</dbReference>
<evidence type="ECO:0000313" key="2">
    <source>
        <dbReference type="EMBL" id="KAK8914131.1"/>
    </source>
</evidence>
<comment type="function">
    <text evidence="1">May play a role in anterograde transport of membrane proteins from the endoplasmic reticulum to the Golgi.</text>
</comment>
<dbReference type="PANTHER" id="PTHR12701">
    <property type="entry name" value="BCR-ASSOCIATED PROTEIN, BAP"/>
    <property type="match status" value="1"/>
</dbReference>
<evidence type="ECO:0000256" key="1">
    <source>
        <dbReference type="RuleBase" id="RU367026"/>
    </source>
</evidence>
<evidence type="ECO:0000313" key="3">
    <source>
        <dbReference type="Proteomes" id="UP001418222"/>
    </source>
</evidence>
<keyword evidence="1" id="KW-0812">Transmembrane</keyword>
<keyword evidence="1" id="KW-0653">Protein transport</keyword>
<keyword evidence="1" id="KW-1133">Transmembrane helix</keyword>
<dbReference type="AlphaFoldDB" id="A0AAP0ATA7"/>
<gene>
    <name evidence="2" type="ORF">KSP39_PZI023963</name>
</gene>